<protein>
    <submittedName>
        <fullName evidence="2">Uncharacterized protein</fullName>
    </submittedName>
</protein>
<reference evidence="2 3" key="1">
    <citation type="journal article" date="2024" name="bioRxiv">
        <title>A reference genome for Trichogramma kaykai: A tiny desert-dwelling parasitoid wasp with competing sex-ratio distorters.</title>
        <authorList>
            <person name="Culotta J."/>
            <person name="Lindsey A.R."/>
        </authorList>
    </citation>
    <scope>NUCLEOTIDE SEQUENCE [LARGE SCALE GENOMIC DNA]</scope>
    <source>
        <strain evidence="2 3">KSX58</strain>
    </source>
</reference>
<sequence>MFCNNFEHCQKFVFAFRENLILQVFNPSTSNDVKFDQSIIPPDYSSLIKYPIEFDRHVDDKHYQEYFDLFYYFSLQLCSLIGFWLRLHPKISQRPTLQVKKRRVIWRHSNHHPELRKIARTGKIECSAILKFILSDDGQHYYLDKVEQHQGHDVKNFRNNHRATAEEIEPTQNQEAINEEKSNSSPVKLEKSRSVFSNIENLNVEHKRSVFDVSGHSSPLMFESDSDNIENSPPPPKKKISSQSVSSSVSLTLKDNAACAEEVDDDVLSDQLNEENEAYTYMLPILNPCGRPKGSELDAFGLEIISPYQFVGHEKLHVDIRAKMIVERIVPKDFYKIKSTESI</sequence>
<organism evidence="2 3">
    <name type="scientific">Trichogramma kaykai</name>
    <dbReference type="NCBI Taxonomy" id="54128"/>
    <lineage>
        <taxon>Eukaryota</taxon>
        <taxon>Metazoa</taxon>
        <taxon>Ecdysozoa</taxon>
        <taxon>Arthropoda</taxon>
        <taxon>Hexapoda</taxon>
        <taxon>Insecta</taxon>
        <taxon>Pterygota</taxon>
        <taxon>Neoptera</taxon>
        <taxon>Endopterygota</taxon>
        <taxon>Hymenoptera</taxon>
        <taxon>Apocrita</taxon>
        <taxon>Proctotrupomorpha</taxon>
        <taxon>Chalcidoidea</taxon>
        <taxon>Trichogrammatidae</taxon>
        <taxon>Trichogramma</taxon>
    </lineage>
</organism>
<feature type="region of interest" description="Disordered" evidence="1">
    <location>
        <begin position="166"/>
        <end position="189"/>
    </location>
</feature>
<feature type="region of interest" description="Disordered" evidence="1">
    <location>
        <begin position="221"/>
        <end position="246"/>
    </location>
</feature>
<feature type="compositionally biased region" description="Basic and acidic residues" evidence="1">
    <location>
        <begin position="178"/>
        <end position="189"/>
    </location>
</feature>
<dbReference type="Proteomes" id="UP001627154">
    <property type="component" value="Unassembled WGS sequence"/>
</dbReference>
<dbReference type="AlphaFoldDB" id="A0ABD2W9W4"/>
<comment type="caution">
    <text evidence="2">The sequence shown here is derived from an EMBL/GenBank/DDBJ whole genome shotgun (WGS) entry which is preliminary data.</text>
</comment>
<accession>A0ABD2W9W4</accession>
<name>A0ABD2W9W4_9HYME</name>
<evidence type="ECO:0000313" key="2">
    <source>
        <dbReference type="EMBL" id="KAL3389638.1"/>
    </source>
</evidence>
<keyword evidence="3" id="KW-1185">Reference proteome</keyword>
<gene>
    <name evidence="2" type="ORF">TKK_015829</name>
</gene>
<dbReference type="EMBL" id="JBJJXI010000123">
    <property type="protein sequence ID" value="KAL3389638.1"/>
    <property type="molecule type" value="Genomic_DNA"/>
</dbReference>
<evidence type="ECO:0000256" key="1">
    <source>
        <dbReference type="SAM" id="MobiDB-lite"/>
    </source>
</evidence>
<evidence type="ECO:0000313" key="3">
    <source>
        <dbReference type="Proteomes" id="UP001627154"/>
    </source>
</evidence>
<proteinExistence type="predicted"/>